<dbReference type="GeneID" id="28489828"/>
<dbReference type="OrthoDB" id="24205at2157"/>
<keyword evidence="1 5" id="KW-0240">DNA-directed RNA polymerase</keyword>
<comment type="subcellular location">
    <subcellularLocation>
        <location evidence="5">Cytoplasm</location>
    </subcellularLocation>
</comment>
<gene>
    <name evidence="5" type="primary">rpo11</name>
    <name evidence="5" type="synonym">rpoL</name>
    <name evidence="8" type="ORF">SAMN02910297_01687</name>
    <name evidence="7" type="ORF">YLM1_1509</name>
</gene>
<dbReference type="CDD" id="cd06927">
    <property type="entry name" value="RNAP_L"/>
    <property type="match status" value="1"/>
</dbReference>
<dbReference type="GO" id="GO:0005737">
    <property type="term" value="C:cytoplasm"/>
    <property type="evidence" value="ECO:0007669"/>
    <property type="project" value="UniProtKB-SubCell"/>
</dbReference>
<proteinExistence type="inferred from homology"/>
<reference evidence="10" key="3">
    <citation type="submission" date="2016-10" db="EMBL/GenBank/DDBJ databases">
        <authorList>
            <person name="Varghese N."/>
        </authorList>
    </citation>
    <scope>NUCLEOTIDE SEQUENCE [LARGE SCALE GENOMIC DNA]</scope>
    <source>
        <strain evidence="10">DSM 16632</strain>
    </source>
</reference>
<dbReference type="EMBL" id="CP014265">
    <property type="protein sequence ID" value="AMK16066.1"/>
    <property type="molecule type" value="Genomic_DNA"/>
</dbReference>
<name>A0A126R211_METOL</name>
<dbReference type="GO" id="GO:0000428">
    <property type="term" value="C:DNA-directed RNA polymerase complex"/>
    <property type="evidence" value="ECO:0007669"/>
    <property type="project" value="UniProtKB-KW"/>
</dbReference>
<dbReference type="Pfam" id="PF13656">
    <property type="entry name" value="RNA_pol_L_2"/>
    <property type="match status" value="1"/>
</dbReference>
<dbReference type="GO" id="GO:0006351">
    <property type="term" value="P:DNA-templated transcription"/>
    <property type="evidence" value="ECO:0007669"/>
    <property type="project" value="UniProtKB-UniRule"/>
</dbReference>
<accession>A0A126R211</accession>
<evidence type="ECO:0000256" key="1">
    <source>
        <dbReference type="ARBA" id="ARBA00022478"/>
    </source>
</evidence>
<reference evidence="8" key="4">
    <citation type="submission" date="2016-10" db="EMBL/GenBank/DDBJ databases">
        <authorList>
            <person name="de Groot N.N."/>
        </authorList>
    </citation>
    <scope>NUCLEOTIDE SEQUENCE [LARGE SCALE GENOMIC DNA]</scope>
    <source>
        <strain evidence="8">DSM 16632</strain>
    </source>
</reference>
<dbReference type="PANTHER" id="PTHR13946">
    <property type="entry name" value="DNA-DIRECTED RNA POLYMERASE I,II,III"/>
    <property type="match status" value="1"/>
</dbReference>
<evidence type="ECO:0000313" key="9">
    <source>
        <dbReference type="Proteomes" id="UP000066376"/>
    </source>
</evidence>
<comment type="similarity">
    <text evidence="4 5">Belongs to the archaeal Rpo11/eukaryotic RPB11/RPC19 RNA polymerase subunit family.</text>
</comment>
<keyword evidence="5" id="KW-0808">Transferase</keyword>
<comment type="subunit">
    <text evidence="5">Part of the RNA polymerase complex.</text>
</comment>
<dbReference type="NCBIfam" id="NF002240">
    <property type="entry name" value="PRK01146.2-4"/>
    <property type="match status" value="1"/>
</dbReference>
<keyword evidence="2 5" id="KW-0963">Cytoplasm</keyword>
<dbReference type="GO" id="GO:0003899">
    <property type="term" value="F:DNA-directed RNA polymerase activity"/>
    <property type="evidence" value="ECO:0007669"/>
    <property type="project" value="UniProtKB-UniRule"/>
</dbReference>
<dbReference type="GO" id="GO:0046983">
    <property type="term" value="F:protein dimerization activity"/>
    <property type="evidence" value="ECO:0007669"/>
    <property type="project" value="InterPro"/>
</dbReference>
<dbReference type="PROSITE" id="PS01154">
    <property type="entry name" value="RNA_POL_L_13KD"/>
    <property type="match status" value="1"/>
</dbReference>
<dbReference type="PANTHER" id="PTHR13946:SF28">
    <property type="entry name" value="DNA-DIRECTED RNA POLYMERASES I AND III SUBUNIT RPAC2"/>
    <property type="match status" value="1"/>
</dbReference>
<evidence type="ECO:0000313" key="7">
    <source>
        <dbReference type="EMBL" id="AMK16066.1"/>
    </source>
</evidence>
<reference evidence="9" key="2">
    <citation type="submission" date="2016-02" db="EMBL/GenBank/DDBJ databases">
        <title>The draft genome sequence of the rumen methanogen Methanobrevibacter olleyae YLM1.</title>
        <authorList>
            <consortium name="New Zealand Agricultural Greenhouse Gas Research Centre/Pastoral Greenhouse Gas Research Consortium"/>
            <person name="Kelly W.J."/>
            <person name="Li D."/>
            <person name="Lambie S.C."/>
            <person name="Attwood G.T."/>
            <person name="Altermann E."/>
            <person name="Leahy S.C."/>
        </authorList>
    </citation>
    <scope>NUCLEOTIDE SEQUENCE [LARGE SCALE GENOMIC DNA]</scope>
    <source>
        <strain evidence="9">YLM1</strain>
    </source>
</reference>
<evidence type="ECO:0000256" key="2">
    <source>
        <dbReference type="ARBA" id="ARBA00022490"/>
    </source>
</evidence>
<dbReference type="Gene3D" id="3.30.1360.10">
    <property type="entry name" value="RNA polymerase, RBP11-like subunit"/>
    <property type="match status" value="1"/>
</dbReference>
<organism evidence="7 9">
    <name type="scientific">Methanobrevibacter olleyae</name>
    <dbReference type="NCBI Taxonomy" id="294671"/>
    <lineage>
        <taxon>Archaea</taxon>
        <taxon>Methanobacteriati</taxon>
        <taxon>Methanobacteriota</taxon>
        <taxon>Methanomada group</taxon>
        <taxon>Methanobacteria</taxon>
        <taxon>Methanobacteriales</taxon>
        <taxon>Methanobacteriaceae</taxon>
        <taxon>Methanobrevibacter</taxon>
    </lineage>
</organism>
<dbReference type="Proteomes" id="UP000066376">
    <property type="component" value="Chromosome"/>
</dbReference>
<protein>
    <recommendedName>
        <fullName evidence="5">DNA-directed RNA polymerase subunit Rpo11</fullName>
        <ecNumber evidence="5">2.7.7.6</ecNumber>
    </recommendedName>
    <alternativeName>
        <fullName evidence="5">DNA-directed RNA polymerase subunit L</fullName>
    </alternativeName>
</protein>
<dbReference type="InterPro" id="IPR022905">
    <property type="entry name" value="Rpo11-like"/>
</dbReference>
<dbReference type="STRING" id="294671.YLM1_1509"/>
<feature type="domain" description="DNA-directed RNA polymerase RBP11-like dimerisation" evidence="6">
    <location>
        <begin position="13"/>
        <end position="85"/>
    </location>
</feature>
<evidence type="ECO:0000313" key="8">
    <source>
        <dbReference type="EMBL" id="SFL75810.1"/>
    </source>
</evidence>
<comment type="function">
    <text evidence="5">DNA-dependent RNA polymerase (RNAP) catalyzes the transcription of DNA into RNA using the four ribonucleoside triphosphates as substrates.</text>
</comment>
<evidence type="ECO:0000256" key="4">
    <source>
        <dbReference type="ARBA" id="ARBA00025751"/>
    </source>
</evidence>
<evidence type="ECO:0000259" key="6">
    <source>
        <dbReference type="Pfam" id="PF13656"/>
    </source>
</evidence>
<dbReference type="InterPro" id="IPR036603">
    <property type="entry name" value="RBP11-like"/>
</dbReference>
<dbReference type="RefSeq" id="WP_067148052.1">
    <property type="nucleotide sequence ID" value="NZ_CP014265.1"/>
</dbReference>
<comment type="catalytic activity">
    <reaction evidence="5">
        <text>RNA(n) + a ribonucleoside 5'-triphosphate = RNA(n+1) + diphosphate</text>
        <dbReference type="Rhea" id="RHEA:21248"/>
        <dbReference type="Rhea" id="RHEA-COMP:14527"/>
        <dbReference type="Rhea" id="RHEA-COMP:17342"/>
        <dbReference type="ChEBI" id="CHEBI:33019"/>
        <dbReference type="ChEBI" id="CHEBI:61557"/>
        <dbReference type="ChEBI" id="CHEBI:140395"/>
        <dbReference type="EC" id="2.7.7.6"/>
    </reaction>
</comment>
<dbReference type="Proteomes" id="UP000183442">
    <property type="component" value="Unassembled WGS sequence"/>
</dbReference>
<dbReference type="InterPro" id="IPR009025">
    <property type="entry name" value="RBP11-like_dimer"/>
</dbReference>
<dbReference type="SUPFAM" id="SSF55257">
    <property type="entry name" value="RBP11-like subunits of RNA polymerase"/>
    <property type="match status" value="1"/>
</dbReference>
<dbReference type="EC" id="2.7.7.6" evidence="5"/>
<keyword evidence="5" id="KW-0548">Nucleotidyltransferase</keyword>
<evidence type="ECO:0000256" key="5">
    <source>
        <dbReference type="HAMAP-Rule" id="MF_00261"/>
    </source>
</evidence>
<dbReference type="AlphaFoldDB" id="A0A126R211"/>
<sequence>MEIEVVKDSKLELEMIIHGENHSLCNVLRKYLMEDDDVEYAVYGIDHPLTGEPIMTIKTKRTKRPRDSLLRAAKRLKEEAAEFKESIGNI</sequence>
<dbReference type="KEGG" id="mol:YLM1_1509"/>
<dbReference type="GO" id="GO:0003677">
    <property type="term" value="F:DNA binding"/>
    <property type="evidence" value="ECO:0007669"/>
    <property type="project" value="InterPro"/>
</dbReference>
<evidence type="ECO:0000313" key="10">
    <source>
        <dbReference type="Proteomes" id="UP000183442"/>
    </source>
</evidence>
<dbReference type="EMBL" id="FOTL01000035">
    <property type="protein sequence ID" value="SFL75810.1"/>
    <property type="molecule type" value="Genomic_DNA"/>
</dbReference>
<dbReference type="HAMAP" id="MF_00261">
    <property type="entry name" value="RNApol_arch_Rpo11"/>
    <property type="match status" value="1"/>
</dbReference>
<dbReference type="InterPro" id="IPR008193">
    <property type="entry name" value="RNA_pol_Rpb11_13-16kDa_CS"/>
</dbReference>
<evidence type="ECO:0000256" key="3">
    <source>
        <dbReference type="ARBA" id="ARBA00023163"/>
    </source>
</evidence>
<dbReference type="PATRIC" id="fig|294671.3.peg.1572"/>
<reference evidence="7 9" key="1">
    <citation type="journal article" date="2016" name="Genome Announc.">
        <title>Draft Genome Sequence of the Rumen Methanogen Methanobrevibacter olleyae YLM1.</title>
        <authorList>
            <person name="Kelly W.J."/>
            <person name="Li D."/>
            <person name="Lambie S.C."/>
            <person name="Cox F."/>
            <person name="Attwood G.T."/>
            <person name="Altermann E."/>
            <person name="Leahy S.C."/>
        </authorList>
    </citation>
    <scope>NUCLEOTIDE SEQUENCE [LARGE SCALE GENOMIC DNA]</scope>
    <source>
        <strain evidence="7 9">YLM1</strain>
    </source>
</reference>
<keyword evidence="3 5" id="KW-0804">Transcription</keyword>
<keyword evidence="9" id="KW-1185">Reference proteome</keyword>